<evidence type="ECO:0000313" key="1">
    <source>
        <dbReference type="EMBL" id="XBO37502.1"/>
    </source>
</evidence>
<dbReference type="PROSITE" id="PS51257">
    <property type="entry name" value="PROKAR_LIPOPROTEIN"/>
    <property type="match status" value="1"/>
</dbReference>
<accession>A0AAU7JAY6</accession>
<organism evidence="1">
    <name type="scientific">Alsobacter sp. KACC 23698</name>
    <dbReference type="NCBI Taxonomy" id="3149229"/>
    <lineage>
        <taxon>Bacteria</taxon>
        <taxon>Pseudomonadati</taxon>
        <taxon>Pseudomonadota</taxon>
        <taxon>Alphaproteobacteria</taxon>
        <taxon>Hyphomicrobiales</taxon>
        <taxon>Alsobacteraceae</taxon>
        <taxon>Alsobacter</taxon>
    </lineage>
</organism>
<protein>
    <recommendedName>
        <fullName evidence="2">Glycine zipper domain-containing protein</fullName>
    </recommendedName>
</protein>
<dbReference type="EMBL" id="CP157484">
    <property type="protein sequence ID" value="XBO37502.1"/>
    <property type="molecule type" value="Genomic_DNA"/>
</dbReference>
<evidence type="ECO:0008006" key="2">
    <source>
        <dbReference type="Google" id="ProtNLM"/>
    </source>
</evidence>
<gene>
    <name evidence="1" type="ORF">ABEG18_17455</name>
</gene>
<name>A0AAU7JAY6_9HYPH</name>
<reference evidence="1" key="1">
    <citation type="submission" date="2024-05" db="EMBL/GenBank/DDBJ databases">
        <authorList>
            <person name="Kim S."/>
            <person name="Heo J."/>
            <person name="Choi H."/>
            <person name="Choi Y."/>
            <person name="Kwon S.-W."/>
            <person name="Kim Y."/>
        </authorList>
    </citation>
    <scope>NUCLEOTIDE SEQUENCE</scope>
    <source>
        <strain evidence="1">KACC 23698</strain>
    </source>
</reference>
<dbReference type="AlphaFoldDB" id="A0AAU7JAY6"/>
<dbReference type="RefSeq" id="WP_406854325.1">
    <property type="nucleotide sequence ID" value="NZ_CP157484.1"/>
</dbReference>
<proteinExistence type="predicted"/>
<sequence>MKKWIAISAVALTLAGCGSTQGDRALVGGAMGATAGAVIGGLATGRAGGAVAGGIIGAAGGAMVGAATAPPPEVRCYYSRYYGREICREVRY</sequence>